<reference evidence="1" key="1">
    <citation type="journal article" date="2019" name="bioRxiv">
        <title>The Genome of the Zebra Mussel, Dreissena polymorpha: A Resource for Invasive Species Research.</title>
        <authorList>
            <person name="McCartney M.A."/>
            <person name="Auch B."/>
            <person name="Kono T."/>
            <person name="Mallez S."/>
            <person name="Zhang Y."/>
            <person name="Obille A."/>
            <person name="Becker A."/>
            <person name="Abrahante J.E."/>
            <person name="Garbe J."/>
            <person name="Badalamenti J.P."/>
            <person name="Herman A."/>
            <person name="Mangelson H."/>
            <person name="Liachko I."/>
            <person name="Sullivan S."/>
            <person name="Sone E.D."/>
            <person name="Koren S."/>
            <person name="Silverstein K.A.T."/>
            <person name="Beckman K.B."/>
            <person name="Gohl D.M."/>
        </authorList>
    </citation>
    <scope>NUCLEOTIDE SEQUENCE</scope>
    <source>
        <strain evidence="1">Duluth1</strain>
        <tissue evidence="1">Whole animal</tissue>
    </source>
</reference>
<keyword evidence="2" id="KW-1185">Reference proteome</keyword>
<accession>A0A9D4JJQ6</accession>
<name>A0A9D4JJQ6_DREPO</name>
<organism evidence="1 2">
    <name type="scientific">Dreissena polymorpha</name>
    <name type="common">Zebra mussel</name>
    <name type="synonym">Mytilus polymorpha</name>
    <dbReference type="NCBI Taxonomy" id="45954"/>
    <lineage>
        <taxon>Eukaryota</taxon>
        <taxon>Metazoa</taxon>
        <taxon>Spiralia</taxon>
        <taxon>Lophotrochozoa</taxon>
        <taxon>Mollusca</taxon>
        <taxon>Bivalvia</taxon>
        <taxon>Autobranchia</taxon>
        <taxon>Heteroconchia</taxon>
        <taxon>Euheterodonta</taxon>
        <taxon>Imparidentia</taxon>
        <taxon>Neoheterodontei</taxon>
        <taxon>Myida</taxon>
        <taxon>Dreissenoidea</taxon>
        <taxon>Dreissenidae</taxon>
        <taxon>Dreissena</taxon>
    </lineage>
</organism>
<gene>
    <name evidence="1" type="ORF">DPMN_143490</name>
</gene>
<sequence length="126" mass="14147">MQVIQELYRNASSSILLNGQQGRRTALGHQWASVLYLVNRLYERAQTYGMNVCTLRAKIMVKSTTNTSAFFTMNDDKLAVTSFKYLEASLSKDGISTAEVRITIAMVRLSRLCTSSSISFNTKYSL</sequence>
<comment type="caution">
    <text evidence="1">The sequence shown here is derived from an EMBL/GenBank/DDBJ whole genome shotgun (WGS) entry which is preliminary data.</text>
</comment>
<protein>
    <submittedName>
        <fullName evidence="1">Uncharacterized protein</fullName>
    </submittedName>
</protein>
<evidence type="ECO:0000313" key="2">
    <source>
        <dbReference type="Proteomes" id="UP000828390"/>
    </source>
</evidence>
<reference evidence="1" key="2">
    <citation type="submission" date="2020-11" db="EMBL/GenBank/DDBJ databases">
        <authorList>
            <person name="McCartney M.A."/>
            <person name="Auch B."/>
            <person name="Kono T."/>
            <person name="Mallez S."/>
            <person name="Becker A."/>
            <person name="Gohl D.M."/>
            <person name="Silverstein K.A.T."/>
            <person name="Koren S."/>
            <person name="Bechman K.B."/>
            <person name="Herman A."/>
            <person name="Abrahante J.E."/>
            <person name="Garbe J."/>
        </authorList>
    </citation>
    <scope>NUCLEOTIDE SEQUENCE</scope>
    <source>
        <strain evidence="1">Duluth1</strain>
        <tissue evidence="1">Whole animal</tissue>
    </source>
</reference>
<evidence type="ECO:0000313" key="1">
    <source>
        <dbReference type="EMBL" id="KAH3814971.1"/>
    </source>
</evidence>
<dbReference type="AlphaFoldDB" id="A0A9D4JJQ6"/>
<dbReference type="EMBL" id="JAIWYP010000006">
    <property type="protein sequence ID" value="KAH3814971.1"/>
    <property type="molecule type" value="Genomic_DNA"/>
</dbReference>
<dbReference type="Proteomes" id="UP000828390">
    <property type="component" value="Unassembled WGS sequence"/>
</dbReference>
<proteinExistence type="predicted"/>